<comment type="caution">
    <text evidence="1">The sequence shown here is derived from an EMBL/GenBank/DDBJ whole genome shotgun (WGS) entry which is preliminary data.</text>
</comment>
<evidence type="ECO:0000313" key="2">
    <source>
        <dbReference type="Proteomes" id="UP000003172"/>
    </source>
</evidence>
<evidence type="ECO:0000313" key="1">
    <source>
        <dbReference type="EMBL" id="CCI00117.1"/>
    </source>
</evidence>
<dbReference type="Proteomes" id="UP000003172">
    <property type="component" value="Unassembled WGS sequence"/>
</dbReference>
<proteinExistence type="predicted"/>
<dbReference type="AlphaFoldDB" id="I4FWU2"/>
<reference evidence="1 2" key="1">
    <citation type="submission" date="2012-04" db="EMBL/GenBank/DDBJ databases">
        <authorList>
            <person name="Genoscope - CEA"/>
        </authorList>
    </citation>
    <scope>NUCLEOTIDE SEQUENCE [LARGE SCALE GENOMIC DNA]</scope>
    <source>
        <strain evidence="1 2">9717</strain>
    </source>
</reference>
<dbReference type="EMBL" id="CAII01000699">
    <property type="protein sequence ID" value="CCI00117.1"/>
    <property type="molecule type" value="Genomic_DNA"/>
</dbReference>
<name>I4FWU2_MICAE</name>
<sequence>MRFLSARARLFPDQLATPAFILRTDNPDLCIKHYKYPKPDLPQAIAPHSLLTHAGELRKRVSLRNPFSGDKTLYIYAIDKKAILDKIGGGVESWGNLSKIVHEFYNYLQISLSLWCCPRWHS</sequence>
<accession>I4FWU2</accession>
<organism evidence="1 2">
    <name type="scientific">Microcystis aeruginosa PCC 9717</name>
    <dbReference type="NCBI Taxonomy" id="1160286"/>
    <lineage>
        <taxon>Bacteria</taxon>
        <taxon>Bacillati</taxon>
        <taxon>Cyanobacteriota</taxon>
        <taxon>Cyanophyceae</taxon>
        <taxon>Oscillatoriophycideae</taxon>
        <taxon>Chroococcales</taxon>
        <taxon>Microcystaceae</taxon>
        <taxon>Microcystis</taxon>
    </lineage>
</organism>
<protein>
    <submittedName>
        <fullName evidence="1">Uncharacterized protein</fullName>
    </submittedName>
</protein>
<gene>
    <name evidence="1" type="ORF">MICAB_7280003</name>
</gene>
<dbReference type="HOGENOM" id="CLU_2024047_0_0_3"/>